<evidence type="ECO:0000256" key="1">
    <source>
        <dbReference type="ARBA" id="ARBA00001917"/>
    </source>
</evidence>
<dbReference type="PANTHER" id="PTHR42917">
    <property type="entry name" value="2,4-DIENOYL-COA REDUCTASE"/>
    <property type="match status" value="1"/>
</dbReference>
<keyword evidence="4" id="KW-0285">Flavoprotein</keyword>
<evidence type="ECO:0000259" key="10">
    <source>
        <dbReference type="Pfam" id="PF00724"/>
    </source>
</evidence>
<evidence type="ECO:0000256" key="4">
    <source>
        <dbReference type="ARBA" id="ARBA00022630"/>
    </source>
</evidence>
<dbReference type="Pfam" id="PF07992">
    <property type="entry name" value="Pyr_redox_2"/>
    <property type="match status" value="1"/>
</dbReference>
<evidence type="ECO:0000313" key="12">
    <source>
        <dbReference type="EMBL" id="MFC5673413.1"/>
    </source>
</evidence>
<comment type="caution">
    <text evidence="12">The sequence shown here is derived from an EMBL/GenBank/DDBJ whole genome shotgun (WGS) entry which is preliminary data.</text>
</comment>
<keyword evidence="13" id="KW-1185">Reference proteome</keyword>
<evidence type="ECO:0000256" key="7">
    <source>
        <dbReference type="ARBA" id="ARBA00023002"/>
    </source>
</evidence>
<dbReference type="Gene3D" id="3.20.20.70">
    <property type="entry name" value="Aldolase class I"/>
    <property type="match status" value="1"/>
</dbReference>
<dbReference type="InterPro" id="IPR001155">
    <property type="entry name" value="OxRdtase_FMN_N"/>
</dbReference>
<keyword evidence="9" id="KW-0411">Iron-sulfur</keyword>
<evidence type="ECO:0000256" key="5">
    <source>
        <dbReference type="ARBA" id="ARBA00022643"/>
    </source>
</evidence>
<evidence type="ECO:0000259" key="11">
    <source>
        <dbReference type="Pfam" id="PF07992"/>
    </source>
</evidence>
<proteinExistence type="inferred from homology"/>
<keyword evidence="5" id="KW-0288">FMN</keyword>
<dbReference type="RefSeq" id="WP_381217213.1">
    <property type="nucleotide sequence ID" value="NZ_JBHSPC010000085.1"/>
</dbReference>
<gene>
    <name evidence="12" type="ORF">ACFP2V_25915</name>
</gene>
<evidence type="ECO:0000313" key="13">
    <source>
        <dbReference type="Proteomes" id="UP001596183"/>
    </source>
</evidence>
<dbReference type="InterPro" id="IPR051793">
    <property type="entry name" value="NADH:flavin_oxidoreductase"/>
</dbReference>
<protein>
    <submittedName>
        <fullName evidence="12">FAD-dependent oxidoreductase</fullName>
    </submittedName>
</protein>
<evidence type="ECO:0000256" key="3">
    <source>
        <dbReference type="ARBA" id="ARBA00011048"/>
    </source>
</evidence>
<evidence type="ECO:0000256" key="9">
    <source>
        <dbReference type="ARBA" id="ARBA00023014"/>
    </source>
</evidence>
<feature type="domain" description="FAD/NAD(P)-binding" evidence="11">
    <location>
        <begin position="400"/>
        <end position="625"/>
    </location>
</feature>
<dbReference type="Proteomes" id="UP001596183">
    <property type="component" value="Unassembled WGS sequence"/>
</dbReference>
<organism evidence="12 13">
    <name type="scientific">Streptomyces incanus</name>
    <dbReference type="NCBI Taxonomy" id="887453"/>
    <lineage>
        <taxon>Bacteria</taxon>
        <taxon>Bacillati</taxon>
        <taxon>Actinomycetota</taxon>
        <taxon>Actinomycetes</taxon>
        <taxon>Kitasatosporales</taxon>
        <taxon>Streptomycetaceae</taxon>
        <taxon>Streptomyces</taxon>
    </lineage>
</organism>
<dbReference type="PANTHER" id="PTHR42917:SF2">
    <property type="entry name" value="2,4-DIENOYL-COA REDUCTASE [(2E)-ENOYL-COA-PRODUCING]"/>
    <property type="match status" value="1"/>
</dbReference>
<dbReference type="Gene3D" id="3.50.50.60">
    <property type="entry name" value="FAD/NAD(P)-binding domain"/>
    <property type="match status" value="1"/>
</dbReference>
<dbReference type="InterPro" id="IPR023753">
    <property type="entry name" value="FAD/NAD-binding_dom"/>
</dbReference>
<evidence type="ECO:0000256" key="6">
    <source>
        <dbReference type="ARBA" id="ARBA00022723"/>
    </source>
</evidence>
<dbReference type="InterPro" id="IPR036188">
    <property type="entry name" value="FAD/NAD-bd_sf"/>
</dbReference>
<comment type="cofactor">
    <cofactor evidence="2">
        <name>[4Fe-4S] cluster</name>
        <dbReference type="ChEBI" id="CHEBI:49883"/>
    </cofactor>
</comment>
<comment type="cofactor">
    <cofactor evidence="1">
        <name>FMN</name>
        <dbReference type="ChEBI" id="CHEBI:58210"/>
    </cofactor>
</comment>
<comment type="similarity">
    <text evidence="3">In the N-terminal section; belongs to the NADH:flavin oxidoreductase/NADH oxidase family.</text>
</comment>
<dbReference type="SUPFAM" id="SSF51905">
    <property type="entry name" value="FAD/NAD(P)-binding domain"/>
    <property type="match status" value="1"/>
</dbReference>
<keyword evidence="6" id="KW-0479">Metal-binding</keyword>
<evidence type="ECO:0000256" key="8">
    <source>
        <dbReference type="ARBA" id="ARBA00023004"/>
    </source>
</evidence>
<dbReference type="EMBL" id="JBHSPC010000085">
    <property type="protein sequence ID" value="MFC5673413.1"/>
    <property type="molecule type" value="Genomic_DNA"/>
</dbReference>
<reference evidence="13" key="1">
    <citation type="journal article" date="2019" name="Int. J. Syst. Evol. Microbiol.">
        <title>The Global Catalogue of Microorganisms (GCM) 10K type strain sequencing project: providing services to taxonomists for standard genome sequencing and annotation.</title>
        <authorList>
            <consortium name="The Broad Institute Genomics Platform"/>
            <consortium name="The Broad Institute Genome Sequencing Center for Infectious Disease"/>
            <person name="Wu L."/>
            <person name="Ma J."/>
        </authorList>
    </citation>
    <scope>NUCLEOTIDE SEQUENCE [LARGE SCALE GENOMIC DNA]</scope>
    <source>
        <strain evidence="13">JCM 13852</strain>
    </source>
</reference>
<dbReference type="Gene3D" id="3.40.50.720">
    <property type="entry name" value="NAD(P)-binding Rossmann-like Domain"/>
    <property type="match status" value="1"/>
</dbReference>
<accession>A0ABW0XU53</accession>
<dbReference type="PRINTS" id="PR00368">
    <property type="entry name" value="FADPNR"/>
</dbReference>
<keyword evidence="7" id="KW-0560">Oxidoreductase</keyword>
<name>A0ABW0XU53_9ACTN</name>
<evidence type="ECO:0000256" key="2">
    <source>
        <dbReference type="ARBA" id="ARBA00001966"/>
    </source>
</evidence>
<dbReference type="InterPro" id="IPR013785">
    <property type="entry name" value="Aldolase_TIM"/>
</dbReference>
<keyword evidence="8" id="KW-0408">Iron</keyword>
<dbReference type="Pfam" id="PF00724">
    <property type="entry name" value="Oxidored_FMN"/>
    <property type="match status" value="1"/>
</dbReference>
<dbReference type="SUPFAM" id="SSF51395">
    <property type="entry name" value="FMN-linked oxidoreductases"/>
    <property type="match status" value="1"/>
</dbReference>
<feature type="domain" description="NADH:flavin oxidoreductase/NADH oxidase N-terminal" evidence="10">
    <location>
        <begin position="103"/>
        <end position="358"/>
    </location>
</feature>
<sequence length="659" mass="70625">MSSGEFATLLSPFAIGGKTVRNRIMLTTHNPKMSEERYLQYLETRVAGGVGMVGIPVLNETISTLAYVTPGQLDGISARDLDGTADPETEEGREFFDSLLLPPLRARAEIAHRHGALVFGQVANRGSIRLPETFQAMVSPSGIPDPHVRAQPREMTTGEVERVVRLFARSASRIQRGGLDGVEVHATHGYLVEQFLSPSTNRRTDRYGGSLDNRMRFLTEVLEAIREECGADFPIGMRISGLQAHPGGLTTDDIAAVVKTVESSLAYVNITAGTIGALHDGVVLPYVASSHYEPGFNADAAATVREAVSVPVILTGRMNDPALMEDVLRSGVADLVGTTRALIADPEFVKKTAAGRADRIHKCIGINECHYPDRVSSCPVNPWAGRERELDVPAPTRRKRVLVVGGGPAGLMCARTAASRGHSVVLAEKKETLGGKITLLSRDPHRREMASLIDDLTREVAEAGVEVRLGFEVTLESVAEIAPDTVVVATGALPALPDLPGLEETRAYTALDILDTDLTELGENVLVVGGLNDHLAPLAAADLLAGHGKKVVLLSECILPGQAAEPSILHLLTKRLLEKHVRIEALTQLVKGGARPQVRNVFSGETSDIGAFDSVVFATGAEPVDFPETDGEFYRIGDCLAPRRLVHATLDGARIGSRL</sequence>